<proteinExistence type="predicted"/>
<dbReference type="Pfam" id="PF01614">
    <property type="entry name" value="IclR_C"/>
    <property type="match status" value="1"/>
</dbReference>
<evidence type="ECO:0000259" key="7">
    <source>
        <dbReference type="PROSITE" id="PS51077"/>
    </source>
</evidence>
<dbReference type="InterPro" id="IPR005471">
    <property type="entry name" value="Tscrpt_reg_IclR_N"/>
</dbReference>
<dbReference type="PROSITE" id="PS51077">
    <property type="entry name" value="HTH_ICLR"/>
    <property type="match status" value="1"/>
</dbReference>
<keyword evidence="10" id="KW-1185">Reference proteome</keyword>
<evidence type="ECO:0000256" key="4">
    <source>
        <dbReference type="ARBA" id="ARBA00058938"/>
    </source>
</evidence>
<dbReference type="EMBL" id="RZTZ01000010">
    <property type="protein sequence ID" value="RVT59148.1"/>
    <property type="molecule type" value="Genomic_DNA"/>
</dbReference>
<dbReference type="GO" id="GO:0003700">
    <property type="term" value="F:DNA-binding transcription factor activity"/>
    <property type="evidence" value="ECO:0007669"/>
    <property type="project" value="TreeGrafter"/>
</dbReference>
<evidence type="ECO:0000256" key="3">
    <source>
        <dbReference type="ARBA" id="ARBA00023163"/>
    </source>
</evidence>
<reference evidence="9 10" key="1">
    <citation type="submission" date="2019-01" db="EMBL/GenBank/DDBJ databases">
        <title>Bacillus sp. M5HDSG1-1, whole genome shotgun sequence.</title>
        <authorList>
            <person name="Tuo L."/>
        </authorList>
    </citation>
    <scope>NUCLEOTIDE SEQUENCE [LARGE SCALE GENOMIC DNA]</scope>
    <source>
        <strain evidence="9 10">M5HDSG1-1</strain>
    </source>
</reference>
<dbReference type="InterPro" id="IPR014757">
    <property type="entry name" value="Tscrpt_reg_IclR_C"/>
</dbReference>
<dbReference type="InterPro" id="IPR050707">
    <property type="entry name" value="HTH_MetabolicPath_Reg"/>
</dbReference>
<keyword evidence="6" id="KW-0175">Coiled coil</keyword>
<dbReference type="SMART" id="SM00346">
    <property type="entry name" value="HTH_ICLR"/>
    <property type="match status" value="1"/>
</dbReference>
<dbReference type="PANTHER" id="PTHR30136:SF24">
    <property type="entry name" value="HTH-TYPE TRANSCRIPTIONAL REPRESSOR ALLR"/>
    <property type="match status" value="1"/>
</dbReference>
<keyword evidence="2" id="KW-0238">DNA-binding</keyword>
<evidence type="ECO:0000313" key="9">
    <source>
        <dbReference type="EMBL" id="RVT59148.1"/>
    </source>
</evidence>
<keyword evidence="1" id="KW-0805">Transcription regulation</keyword>
<gene>
    <name evidence="9" type="ORF">EM808_20425</name>
</gene>
<organism evidence="9 10">
    <name type="scientific">Niallia taxi</name>
    <dbReference type="NCBI Taxonomy" id="2499688"/>
    <lineage>
        <taxon>Bacteria</taxon>
        <taxon>Bacillati</taxon>
        <taxon>Bacillota</taxon>
        <taxon>Bacilli</taxon>
        <taxon>Bacillales</taxon>
        <taxon>Bacillaceae</taxon>
        <taxon>Niallia</taxon>
    </lineage>
</organism>
<dbReference type="Pfam" id="PF09339">
    <property type="entry name" value="HTH_IclR"/>
    <property type="match status" value="1"/>
</dbReference>
<dbReference type="Gene3D" id="3.30.450.40">
    <property type="match status" value="1"/>
</dbReference>
<comment type="function">
    <text evidence="4">May be an activator protein for the gylABX operon.</text>
</comment>
<dbReference type="InterPro" id="IPR029016">
    <property type="entry name" value="GAF-like_dom_sf"/>
</dbReference>
<dbReference type="InterPro" id="IPR036390">
    <property type="entry name" value="WH_DNA-bd_sf"/>
</dbReference>
<evidence type="ECO:0000256" key="5">
    <source>
        <dbReference type="ARBA" id="ARBA00070406"/>
    </source>
</evidence>
<dbReference type="PROSITE" id="PS51078">
    <property type="entry name" value="ICLR_ED"/>
    <property type="match status" value="1"/>
</dbReference>
<evidence type="ECO:0000256" key="2">
    <source>
        <dbReference type="ARBA" id="ARBA00023125"/>
    </source>
</evidence>
<accession>A0A3S2U829</accession>
<feature type="domain" description="HTH iclR-type" evidence="7">
    <location>
        <begin position="4"/>
        <end position="66"/>
    </location>
</feature>
<comment type="caution">
    <text evidence="9">The sequence shown here is derived from an EMBL/GenBank/DDBJ whole genome shotgun (WGS) entry which is preliminary data.</text>
</comment>
<dbReference type="InterPro" id="IPR036388">
    <property type="entry name" value="WH-like_DNA-bd_sf"/>
</dbReference>
<dbReference type="Proteomes" id="UP000288024">
    <property type="component" value="Unassembled WGS sequence"/>
</dbReference>
<feature type="coiled-coil region" evidence="6">
    <location>
        <begin position="165"/>
        <end position="192"/>
    </location>
</feature>
<evidence type="ECO:0000313" key="10">
    <source>
        <dbReference type="Proteomes" id="UP000288024"/>
    </source>
</evidence>
<dbReference type="Gene3D" id="1.10.10.10">
    <property type="entry name" value="Winged helix-like DNA-binding domain superfamily/Winged helix DNA-binding domain"/>
    <property type="match status" value="1"/>
</dbReference>
<dbReference type="AlphaFoldDB" id="A0A3S2U829"/>
<dbReference type="SUPFAM" id="SSF46785">
    <property type="entry name" value="Winged helix' DNA-binding domain"/>
    <property type="match status" value="1"/>
</dbReference>
<dbReference type="GO" id="GO:0045892">
    <property type="term" value="P:negative regulation of DNA-templated transcription"/>
    <property type="evidence" value="ECO:0007669"/>
    <property type="project" value="TreeGrafter"/>
</dbReference>
<feature type="domain" description="IclR-ED" evidence="8">
    <location>
        <begin position="67"/>
        <end position="251"/>
    </location>
</feature>
<sequence length="253" mass="28550">MSNVQSLERALTILNKLSEYPDGLQIARLTEQVGLSKSTVHRLLATLTNMNYVEKDMDTDKYKLGLQTLFLARNFLNSNTLVQTAKPFLTKLCKEVNETIHLCTKDREEVLYVDKIESTQTIRMFSRVGSRAPMYCTAVGKVLLSGLDSEALEESLSKMEFVSKTAATITSKEELREEIDKVEQQGYALDNNENEKDLRCIAAPIYNHEGRIIASFSISGPSTRVTMDLINEVLVEKMKHYSADISRHLGFIS</sequence>
<name>A0A3S2U829_9BACI</name>
<evidence type="ECO:0000256" key="1">
    <source>
        <dbReference type="ARBA" id="ARBA00023015"/>
    </source>
</evidence>
<dbReference type="SUPFAM" id="SSF55781">
    <property type="entry name" value="GAF domain-like"/>
    <property type="match status" value="1"/>
</dbReference>
<protein>
    <recommendedName>
        <fullName evidence="5">Glycerol operon regulatory protein</fullName>
    </recommendedName>
</protein>
<evidence type="ECO:0000259" key="8">
    <source>
        <dbReference type="PROSITE" id="PS51078"/>
    </source>
</evidence>
<keyword evidence="3" id="KW-0804">Transcription</keyword>
<dbReference type="FunFam" id="1.10.10.10:FF:000056">
    <property type="entry name" value="IclR family transcriptional regulator"/>
    <property type="match status" value="1"/>
</dbReference>
<dbReference type="GO" id="GO:0003677">
    <property type="term" value="F:DNA binding"/>
    <property type="evidence" value="ECO:0007669"/>
    <property type="project" value="UniProtKB-KW"/>
</dbReference>
<dbReference type="PANTHER" id="PTHR30136">
    <property type="entry name" value="HELIX-TURN-HELIX TRANSCRIPTIONAL REGULATOR, ICLR FAMILY"/>
    <property type="match status" value="1"/>
</dbReference>
<dbReference type="RefSeq" id="WP_127740228.1">
    <property type="nucleotide sequence ID" value="NZ_CP196002.1"/>
</dbReference>
<evidence type="ECO:0000256" key="6">
    <source>
        <dbReference type="SAM" id="Coils"/>
    </source>
</evidence>